<reference evidence="10" key="1">
    <citation type="submission" date="2015-08" db="UniProtKB">
        <authorList>
            <consortium name="WormBaseParasite"/>
        </authorList>
    </citation>
    <scope>IDENTIFICATION</scope>
</reference>
<evidence type="ECO:0000256" key="4">
    <source>
        <dbReference type="ARBA" id="ARBA00022574"/>
    </source>
</evidence>
<organism evidence="10">
    <name type="scientific">Strongyloides stercoralis</name>
    <name type="common">Threadworm</name>
    <dbReference type="NCBI Taxonomy" id="6248"/>
    <lineage>
        <taxon>Eukaryota</taxon>
        <taxon>Metazoa</taxon>
        <taxon>Ecdysozoa</taxon>
        <taxon>Nematoda</taxon>
        <taxon>Chromadorea</taxon>
        <taxon>Rhabditida</taxon>
        <taxon>Tylenchina</taxon>
        <taxon>Panagrolaimomorpha</taxon>
        <taxon>Strongyloidoidea</taxon>
        <taxon>Strongyloididae</taxon>
        <taxon>Strongyloides</taxon>
    </lineage>
</organism>
<keyword evidence="9" id="KW-1185">Reference proteome</keyword>
<dbReference type="Gene3D" id="2.130.10.10">
    <property type="entry name" value="YVTN repeat-like/Quinoprotein amine dehydrogenase"/>
    <property type="match status" value="1"/>
</dbReference>
<dbReference type="Pfam" id="PF24797">
    <property type="entry name" value="Beta-prop_WDR35_TULP_N"/>
    <property type="match status" value="1"/>
</dbReference>
<keyword evidence="4 6" id="KW-0853">WD repeat</keyword>
<evidence type="ECO:0000256" key="6">
    <source>
        <dbReference type="PROSITE-ProRule" id="PRU00221"/>
    </source>
</evidence>
<protein>
    <submittedName>
        <fullName evidence="11">Tub domain-containing protein</fullName>
    </submittedName>
    <submittedName>
        <fullName evidence="10">WD_REPEATS_REGION domain-containing protein</fullName>
    </submittedName>
</protein>
<dbReference type="SUPFAM" id="SSF50978">
    <property type="entry name" value="WD40 repeat-like"/>
    <property type="match status" value="1"/>
</dbReference>
<dbReference type="Proteomes" id="UP000035681">
    <property type="component" value="Unplaced"/>
</dbReference>
<dbReference type="InterPro" id="IPR015943">
    <property type="entry name" value="WD40/YVTN_repeat-like_dom_sf"/>
</dbReference>
<dbReference type="GO" id="GO:0005737">
    <property type="term" value="C:cytoplasm"/>
    <property type="evidence" value="ECO:0007669"/>
    <property type="project" value="UniProtKB-SubCell"/>
</dbReference>
<evidence type="ECO:0000259" key="7">
    <source>
        <dbReference type="Pfam" id="PF01167"/>
    </source>
</evidence>
<sequence length="1040" mass="118890">MRIFWENSNWPGAHIEPAINCLSWIDSPDDSKPDQGLLAAGSESGSVGITHTYFLPEEEDDMKRYNFNLRGHHSPISMVAWNRNYSKLASCDNNGIIYVWVPNEERYSVEIINQRGVRVQELCWAPDGNAITIIYDDLVLVGGANGQRIWSNSFSETVRSGAWLYNSRELILGVGNKIQVFSSQGAVIFPERTISQNAIIKKIASSSLRDFDKKYTIAICDESEKIYLINSYDDLFPRKWKCDEAIIDIKWDGAGTNLGVMCTNNKFFILDYMGRVLYSRKIVIPQPPPVLGLSKHDNDKDKKQNTLKTFTWAHNDNVIILAAGGSLAVGHVWKTIPKLSTLVTYEIWKSLGKSSKNVSQLVLPTNVKTTICALDHHIVKCRIPTPEELCAAICEPKNYMNYCSIIFDSKKRHFYLAIEHLGGNFAILKGKQINRLIPKFVISIPPHLSKHFQNNSLRKSTNDNATLHDKKMENIFDFINEANNNIRNNLNNESSVQVEDLTAFGRDCNQRYSVWKRSKRQLRTLMLKHFQNFPRNENNTLKKSLHKREMKNGEIKSKNKSKHIILNISANIICTKFQIYASQHSYVSNYLPEFLGYVNFKTSVLHLQPRQMTVHLSDLTMLNSNSKENDVNFVEPNSTVRSKDDPIVEQLTNETGATRELLSNEMSIYFEIYKEFYNLKKTIIKYIESLEKSLSNFKTIQSLSSSKPCSSNSISYAVNEKLTLENSLLDENITFTETWHNVVDSFEYIDDDNNSDNIPLIGEENLDTLNTTLTNNSLLSSKQIEEIQITKEKLAKLNNFLNNSMEHIEYEQILSLDENVLYNSHFINECRKDILNISKKVDFIREFIYSTQFEDRDIEISFENRLSSLIKILNNFPIPITNIESSAKVSLTPTIMPKKVPLKKNKLKLSDIKTIFKQKNSHDIGSGLPDIQPLIEELPNHRTASNRIVPTTTAIESLPHLLVMTNKAPFWNEQSQVYQLDFGGRVTQESAKNFQIEYKDKQVMQFGRIEGGAYTLDFCSPFSAVQAFAIALASITQRLK</sequence>
<evidence type="ECO:0000256" key="3">
    <source>
        <dbReference type="ARBA" id="ARBA00022490"/>
    </source>
</evidence>
<evidence type="ECO:0000256" key="1">
    <source>
        <dbReference type="ARBA" id="ARBA00004496"/>
    </source>
</evidence>
<dbReference type="InterPro" id="IPR036322">
    <property type="entry name" value="WD40_repeat_dom_sf"/>
</dbReference>
<accession>A0A0K0DWX8</accession>
<feature type="domain" description="IFT121/TULP4 N-terminal" evidence="8">
    <location>
        <begin position="64"/>
        <end position="265"/>
    </location>
</feature>
<evidence type="ECO:0000313" key="9">
    <source>
        <dbReference type="Proteomes" id="UP000035681"/>
    </source>
</evidence>
<dbReference type="InterPro" id="IPR056159">
    <property type="entry name" value="Beta-prop_IFT121_TULP_N"/>
</dbReference>
<dbReference type="Pfam" id="PF01167">
    <property type="entry name" value="Tub"/>
    <property type="match status" value="1"/>
</dbReference>
<evidence type="ECO:0000313" key="11">
    <source>
        <dbReference type="WBParaSite" id="TCONS_00006266.p1"/>
    </source>
</evidence>
<keyword evidence="5" id="KW-0677">Repeat</keyword>
<evidence type="ECO:0000313" key="10">
    <source>
        <dbReference type="WBParaSite" id="SSTP_0000174500.1"/>
    </source>
</evidence>
<evidence type="ECO:0000256" key="5">
    <source>
        <dbReference type="ARBA" id="ARBA00022737"/>
    </source>
</evidence>
<dbReference type="InterPro" id="IPR001680">
    <property type="entry name" value="WD40_rpt"/>
</dbReference>
<dbReference type="PANTHER" id="PTHR16517">
    <property type="entry name" value="TUBBY-RELATED"/>
    <property type="match status" value="1"/>
</dbReference>
<name>A0A0K0DWX8_STRER</name>
<evidence type="ECO:0000259" key="8">
    <source>
        <dbReference type="Pfam" id="PF24797"/>
    </source>
</evidence>
<dbReference type="Gene3D" id="3.20.90.10">
    <property type="entry name" value="Tubby Protein, Chain A"/>
    <property type="match status" value="1"/>
</dbReference>
<dbReference type="AlphaFoldDB" id="A0A0K0DWX8"/>
<dbReference type="STRING" id="6248.A0A0K0DWX8"/>
<keyword evidence="3" id="KW-0963">Cytoplasm</keyword>
<proteinExistence type="inferred from homology"/>
<dbReference type="SUPFAM" id="SSF54518">
    <property type="entry name" value="Tubby C-terminal domain-like"/>
    <property type="match status" value="1"/>
</dbReference>
<dbReference type="WBParaSite" id="SSTP_0000174500.1">
    <property type="protein sequence ID" value="SSTP_0000174500.1"/>
    <property type="gene ID" value="SSTP_0000174500"/>
</dbReference>
<evidence type="ECO:0000256" key="2">
    <source>
        <dbReference type="ARBA" id="ARBA00007129"/>
    </source>
</evidence>
<dbReference type="SMART" id="SM00320">
    <property type="entry name" value="WD40"/>
    <property type="match status" value="2"/>
</dbReference>
<dbReference type="InterPro" id="IPR025659">
    <property type="entry name" value="Tubby-like_C"/>
</dbReference>
<comment type="similarity">
    <text evidence="2">Belongs to the TUB family.</text>
</comment>
<dbReference type="WBParaSite" id="TCONS_00006266.p1">
    <property type="protein sequence ID" value="TCONS_00006266.p1"/>
    <property type="gene ID" value="XLOC_004428"/>
</dbReference>
<dbReference type="PROSITE" id="PS50294">
    <property type="entry name" value="WD_REPEATS_REGION"/>
    <property type="match status" value="1"/>
</dbReference>
<feature type="domain" description="Tubby C-terminal" evidence="7">
    <location>
        <begin position="945"/>
        <end position="1035"/>
    </location>
</feature>
<comment type="subcellular location">
    <subcellularLocation>
        <location evidence="1">Cytoplasm</location>
    </subcellularLocation>
</comment>
<dbReference type="PROSITE" id="PS50082">
    <property type="entry name" value="WD_REPEATS_2"/>
    <property type="match status" value="1"/>
</dbReference>
<feature type="repeat" description="WD" evidence="6">
    <location>
        <begin position="69"/>
        <end position="100"/>
    </location>
</feature>
<dbReference type="PANTHER" id="PTHR16517:SF2">
    <property type="entry name" value="TUBBY-RELATED PROTEIN 4"/>
    <property type="match status" value="1"/>
</dbReference>
<dbReference type="InterPro" id="IPR000007">
    <property type="entry name" value="Tubby_C"/>
</dbReference>